<dbReference type="SUPFAM" id="SSF101874">
    <property type="entry name" value="YceI-like"/>
    <property type="match status" value="1"/>
</dbReference>
<name>A0A7H0VG29_9FLAO</name>
<reference evidence="3 4" key="1">
    <citation type="submission" date="2020-08" db="EMBL/GenBank/DDBJ databases">
        <title>Croceimicrobium hydrocarbonivorans gen. nov., sp. nov., a novel marine bacterium isolated from a bacterial consortium that degrades polyethylene terephthalate.</title>
        <authorList>
            <person name="Liu R."/>
        </authorList>
    </citation>
    <scope>NUCLEOTIDE SEQUENCE [LARGE SCALE GENOMIC DNA]</scope>
    <source>
        <strain evidence="3 4">A20-9</strain>
    </source>
</reference>
<keyword evidence="4" id="KW-1185">Reference proteome</keyword>
<evidence type="ECO:0000256" key="1">
    <source>
        <dbReference type="SAM" id="SignalP"/>
    </source>
</evidence>
<feature type="chain" id="PRO_5028847942" evidence="1">
    <location>
        <begin position="19"/>
        <end position="178"/>
    </location>
</feature>
<sequence length="178" mass="19800">MKKLVLLLFLGASFMSQAQKVSTRSGFVKFFSDAPVEDITAENNQVSSILNLEDGSFAFLVPIKAFQFEKALMQEHFNENYMESGKYSSASFKGSIVDYAKIDLSKDAKYSLQFKGTMTIHGKSQEVNEKVTLIVKGGKVSVQAEFLLKCSDYGIEIPTAKKDNISNEISVTVKFEYA</sequence>
<dbReference type="InterPro" id="IPR036761">
    <property type="entry name" value="TTHA0802/YceI-like_sf"/>
</dbReference>
<dbReference type="AlphaFoldDB" id="A0A7H0VG29"/>
<dbReference type="KEGG" id="chyd:H4K34_02200"/>
<gene>
    <name evidence="3" type="ORF">H4K34_02200</name>
</gene>
<protein>
    <submittedName>
        <fullName evidence="3">YceI family protein</fullName>
    </submittedName>
</protein>
<feature type="signal peptide" evidence="1">
    <location>
        <begin position="1"/>
        <end position="18"/>
    </location>
</feature>
<dbReference type="Gene3D" id="2.40.128.110">
    <property type="entry name" value="Lipid/polyisoprenoid-binding, YceI-like"/>
    <property type="match status" value="1"/>
</dbReference>
<dbReference type="Proteomes" id="UP000516305">
    <property type="component" value="Chromosome"/>
</dbReference>
<evidence type="ECO:0000259" key="2">
    <source>
        <dbReference type="Pfam" id="PF04264"/>
    </source>
</evidence>
<evidence type="ECO:0000313" key="3">
    <source>
        <dbReference type="EMBL" id="QNR24677.1"/>
    </source>
</evidence>
<proteinExistence type="predicted"/>
<evidence type="ECO:0000313" key="4">
    <source>
        <dbReference type="Proteomes" id="UP000516305"/>
    </source>
</evidence>
<dbReference type="EMBL" id="CP060139">
    <property type="protein sequence ID" value="QNR24677.1"/>
    <property type="molecule type" value="Genomic_DNA"/>
</dbReference>
<accession>A0A7H0VG29</accession>
<dbReference type="RefSeq" id="WP_210759204.1">
    <property type="nucleotide sequence ID" value="NZ_CP060139.1"/>
</dbReference>
<feature type="domain" description="Lipid/polyisoprenoid-binding YceI-like" evidence="2">
    <location>
        <begin position="36"/>
        <end position="176"/>
    </location>
</feature>
<dbReference type="Pfam" id="PF04264">
    <property type="entry name" value="YceI"/>
    <property type="match status" value="1"/>
</dbReference>
<organism evidence="3 4">
    <name type="scientific">Croceimicrobium hydrocarbonivorans</name>
    <dbReference type="NCBI Taxonomy" id="2761580"/>
    <lineage>
        <taxon>Bacteria</taxon>
        <taxon>Pseudomonadati</taxon>
        <taxon>Bacteroidota</taxon>
        <taxon>Flavobacteriia</taxon>
        <taxon>Flavobacteriales</taxon>
        <taxon>Owenweeksiaceae</taxon>
        <taxon>Croceimicrobium</taxon>
    </lineage>
</organism>
<dbReference type="InterPro" id="IPR007372">
    <property type="entry name" value="Lipid/polyisoprenoid-bd_YceI"/>
</dbReference>
<keyword evidence="1" id="KW-0732">Signal</keyword>